<reference evidence="5" key="1">
    <citation type="submission" date="2021-10" db="EMBL/GenBank/DDBJ databases">
        <title>De novo Genome Assembly of Clathrus columnatus (Basidiomycota, Fungi) Using Illumina and Nanopore Sequence Data.</title>
        <authorList>
            <person name="Ogiso-Tanaka E."/>
            <person name="Itagaki H."/>
            <person name="Hosoya T."/>
            <person name="Hosaka K."/>
        </authorList>
    </citation>
    <scope>NUCLEOTIDE SEQUENCE</scope>
    <source>
        <strain evidence="5">MO-923</strain>
    </source>
</reference>
<dbReference type="AlphaFoldDB" id="A0AAV5ACI4"/>
<feature type="compositionally biased region" description="Pro residues" evidence="3">
    <location>
        <begin position="131"/>
        <end position="144"/>
    </location>
</feature>
<dbReference type="GO" id="GO:0005829">
    <property type="term" value="C:cytosol"/>
    <property type="evidence" value="ECO:0007669"/>
    <property type="project" value="TreeGrafter"/>
</dbReference>
<evidence type="ECO:0000256" key="1">
    <source>
        <dbReference type="ARBA" id="ARBA00022741"/>
    </source>
</evidence>
<dbReference type="InterPro" id="IPR000719">
    <property type="entry name" value="Prot_kinase_dom"/>
</dbReference>
<protein>
    <recommendedName>
        <fullName evidence="4">Protein kinase domain-containing protein</fullName>
    </recommendedName>
</protein>
<dbReference type="SMART" id="SM00220">
    <property type="entry name" value="S_TKc"/>
    <property type="match status" value="1"/>
</dbReference>
<keyword evidence="1" id="KW-0547">Nucleotide-binding</keyword>
<evidence type="ECO:0000313" key="6">
    <source>
        <dbReference type="Proteomes" id="UP001050691"/>
    </source>
</evidence>
<feature type="domain" description="Protein kinase" evidence="4">
    <location>
        <begin position="263"/>
        <end position="591"/>
    </location>
</feature>
<dbReference type="GO" id="GO:0045719">
    <property type="term" value="P:negative regulation of glycogen biosynthetic process"/>
    <property type="evidence" value="ECO:0007669"/>
    <property type="project" value="TreeGrafter"/>
</dbReference>
<feature type="compositionally biased region" description="Polar residues" evidence="3">
    <location>
        <begin position="147"/>
        <end position="157"/>
    </location>
</feature>
<dbReference type="PROSITE" id="PS50011">
    <property type="entry name" value="PROTEIN_KINASE_DOM"/>
    <property type="match status" value="1"/>
</dbReference>
<dbReference type="PANTHER" id="PTHR24346:SF51">
    <property type="entry name" value="PAS DOMAIN-CONTAINING SERINE_THREONINE-PROTEIN KINASE"/>
    <property type="match status" value="1"/>
</dbReference>
<dbReference type="SUPFAM" id="SSF56112">
    <property type="entry name" value="Protein kinase-like (PK-like)"/>
    <property type="match status" value="1"/>
</dbReference>
<dbReference type="PROSITE" id="PS00108">
    <property type="entry name" value="PROTEIN_KINASE_ST"/>
    <property type="match status" value="1"/>
</dbReference>
<dbReference type="InterPro" id="IPR011009">
    <property type="entry name" value="Kinase-like_dom_sf"/>
</dbReference>
<dbReference type="GO" id="GO:0005634">
    <property type="term" value="C:nucleus"/>
    <property type="evidence" value="ECO:0007669"/>
    <property type="project" value="TreeGrafter"/>
</dbReference>
<feature type="region of interest" description="Disordered" evidence="3">
    <location>
        <begin position="78"/>
        <end position="99"/>
    </location>
</feature>
<keyword evidence="6" id="KW-1185">Reference proteome</keyword>
<dbReference type="Gene3D" id="3.30.200.20">
    <property type="entry name" value="Phosphorylase Kinase, domain 1"/>
    <property type="match status" value="1"/>
</dbReference>
<evidence type="ECO:0000259" key="4">
    <source>
        <dbReference type="PROSITE" id="PS50011"/>
    </source>
</evidence>
<dbReference type="GO" id="GO:0004674">
    <property type="term" value="F:protein serine/threonine kinase activity"/>
    <property type="evidence" value="ECO:0007669"/>
    <property type="project" value="TreeGrafter"/>
</dbReference>
<organism evidence="5 6">
    <name type="scientific">Clathrus columnatus</name>
    <dbReference type="NCBI Taxonomy" id="1419009"/>
    <lineage>
        <taxon>Eukaryota</taxon>
        <taxon>Fungi</taxon>
        <taxon>Dikarya</taxon>
        <taxon>Basidiomycota</taxon>
        <taxon>Agaricomycotina</taxon>
        <taxon>Agaricomycetes</taxon>
        <taxon>Phallomycetidae</taxon>
        <taxon>Phallales</taxon>
        <taxon>Clathraceae</taxon>
        <taxon>Clathrus</taxon>
    </lineage>
</organism>
<evidence type="ECO:0000256" key="3">
    <source>
        <dbReference type="SAM" id="MobiDB-lite"/>
    </source>
</evidence>
<dbReference type="EMBL" id="BPWL01000004">
    <property type="protein sequence ID" value="GJJ09640.1"/>
    <property type="molecule type" value="Genomic_DNA"/>
</dbReference>
<evidence type="ECO:0000313" key="5">
    <source>
        <dbReference type="EMBL" id="GJJ09640.1"/>
    </source>
</evidence>
<dbReference type="Pfam" id="PF00069">
    <property type="entry name" value="Pkinase"/>
    <property type="match status" value="1"/>
</dbReference>
<feature type="compositionally biased region" description="Pro residues" evidence="3">
    <location>
        <begin position="183"/>
        <end position="192"/>
    </location>
</feature>
<sequence length="597" mass="66053">MDGIYMERTFILAVAQTLEPTSSFTVIDEISATSDDGWLPPEPIFRLQRAVSLGNKQYGFTSLGRGFNWLKKEEEERNAIREQQKHSRGHSRSRNDVQQEPQCSPFVFVAEPEEEPCLQVELPHTVIVDRPQPPPLTIIHPPAPFRSHSSPRTGTNESHGKLDLDATSTHTPASPVSSRTGPSSPPTMPPRPPSRRHSSQKRVSLVAGRLKVIDDPTEIFNADLTPHILGRQSSQSSILSVVSTRAPSPNAENFLGTHTINDFVIEGEAGRGAYGLVKRAREKLPNGDLGPPLIIKQVIKSRILADCWKKHPKLGTIPIEIYVMSSISNATYVLPPRRPWDPSRPGILHDGPITSNWVEGFMMKGHPNICPLLDFFEDAHFYYLLMPATSSIPKSFDAEPPPADLFDLVELYPNGLPSHLVRSYLGQIADAMCFLHAKGIVHRDIKDENVVLGPSDGQCFLIDFGSSGIVRRGGWDTFSGTLDYAGPEILRGESYNGKEQDVWAFGVVAYVLLVGECPFQTPMEAQEGLSSPFAKARMALDERCTEGHEDEGEESDGGGRLEDAHRLVMACLQVGVMERPTFDKILNCRFLSGRDGW</sequence>
<dbReference type="Gene3D" id="1.10.510.10">
    <property type="entry name" value="Transferase(Phosphotransferase) domain 1"/>
    <property type="match status" value="1"/>
</dbReference>
<dbReference type="GO" id="GO:0005524">
    <property type="term" value="F:ATP binding"/>
    <property type="evidence" value="ECO:0007669"/>
    <property type="project" value="UniProtKB-KW"/>
</dbReference>
<name>A0AAV5ACI4_9AGAM</name>
<comment type="caution">
    <text evidence="5">The sequence shown here is derived from an EMBL/GenBank/DDBJ whole genome shotgun (WGS) entry which is preliminary data.</text>
</comment>
<gene>
    <name evidence="5" type="ORF">Clacol_003864</name>
</gene>
<dbReference type="InterPro" id="IPR008271">
    <property type="entry name" value="Ser/Thr_kinase_AS"/>
</dbReference>
<dbReference type="PANTHER" id="PTHR24346">
    <property type="entry name" value="MAP/MICROTUBULE AFFINITY-REGULATING KINASE"/>
    <property type="match status" value="1"/>
</dbReference>
<feature type="region of interest" description="Disordered" evidence="3">
    <location>
        <begin position="129"/>
        <end position="204"/>
    </location>
</feature>
<proteinExistence type="predicted"/>
<accession>A0AAV5ACI4</accession>
<keyword evidence="2" id="KW-0067">ATP-binding</keyword>
<evidence type="ECO:0000256" key="2">
    <source>
        <dbReference type="ARBA" id="ARBA00022840"/>
    </source>
</evidence>
<dbReference type="Proteomes" id="UP001050691">
    <property type="component" value="Unassembled WGS sequence"/>
</dbReference>
<dbReference type="GO" id="GO:0035556">
    <property type="term" value="P:intracellular signal transduction"/>
    <property type="evidence" value="ECO:0007669"/>
    <property type="project" value="TreeGrafter"/>
</dbReference>